<protein>
    <submittedName>
        <fullName evidence="1">Uncharacterized protein</fullName>
    </submittedName>
</protein>
<dbReference type="STRING" id="1423788.FC78_GL001398"/>
<dbReference type="AlphaFoldDB" id="A0A0R1KU25"/>
<organism evidence="1 2">
    <name type="scientific">Companilactobacillus bobalius DSM 19674</name>
    <dbReference type="NCBI Taxonomy" id="1423788"/>
    <lineage>
        <taxon>Bacteria</taxon>
        <taxon>Bacillati</taxon>
        <taxon>Bacillota</taxon>
        <taxon>Bacilli</taxon>
        <taxon>Lactobacillales</taxon>
        <taxon>Lactobacillaceae</taxon>
        <taxon>Companilactobacillus</taxon>
        <taxon>Companilactobacillus bobalius</taxon>
    </lineage>
</organism>
<keyword evidence="2" id="KW-1185">Reference proteome</keyword>
<reference evidence="1 2" key="1">
    <citation type="journal article" date="2015" name="Genome Announc.">
        <title>Expanding the biotechnology potential of lactobacilli through comparative genomics of 213 strains and associated genera.</title>
        <authorList>
            <person name="Sun Z."/>
            <person name="Harris H.M."/>
            <person name="McCann A."/>
            <person name="Guo C."/>
            <person name="Argimon S."/>
            <person name="Zhang W."/>
            <person name="Yang X."/>
            <person name="Jeffery I.B."/>
            <person name="Cooney J.C."/>
            <person name="Kagawa T.F."/>
            <person name="Liu W."/>
            <person name="Song Y."/>
            <person name="Salvetti E."/>
            <person name="Wrobel A."/>
            <person name="Rasinkangas P."/>
            <person name="Parkhill J."/>
            <person name="Rea M.C."/>
            <person name="O'Sullivan O."/>
            <person name="Ritari J."/>
            <person name="Douillard F.P."/>
            <person name="Paul Ross R."/>
            <person name="Yang R."/>
            <person name="Briner A.E."/>
            <person name="Felis G.E."/>
            <person name="de Vos W.M."/>
            <person name="Barrangou R."/>
            <person name="Klaenhammer T.R."/>
            <person name="Caufield P.W."/>
            <person name="Cui Y."/>
            <person name="Zhang H."/>
            <person name="O'Toole P.W."/>
        </authorList>
    </citation>
    <scope>NUCLEOTIDE SEQUENCE [LARGE SCALE GENOMIC DNA]</scope>
    <source>
        <strain evidence="1 2">DSM 19674</strain>
    </source>
</reference>
<sequence>MIENFKDEKRNVLTVVTRKHAIFLARPLSENSDMKFDKETWNNLKEFLSEQANQCWKNFQPKEATNRGSDYSEYYDRELDSNGYLSIGDCTLSIDRPVNEELRCYKFDKTRMQSFMFDLLNRIGD</sequence>
<proteinExistence type="predicted"/>
<comment type="caution">
    <text evidence="1">The sequence shown here is derived from an EMBL/GenBank/DDBJ whole genome shotgun (WGS) entry which is preliminary data.</text>
</comment>
<evidence type="ECO:0000313" key="1">
    <source>
        <dbReference type="EMBL" id="KRK83442.1"/>
    </source>
</evidence>
<dbReference type="RefSeq" id="WP_056951563.1">
    <property type="nucleotide sequence ID" value="NZ_AZDY01000036.1"/>
</dbReference>
<dbReference type="PATRIC" id="fig|1423788.3.peg.1441"/>
<dbReference type="Proteomes" id="UP000051515">
    <property type="component" value="Unassembled WGS sequence"/>
</dbReference>
<dbReference type="OrthoDB" id="2318077at2"/>
<accession>A0A0R1KU25</accession>
<dbReference type="EMBL" id="AZDY01000036">
    <property type="protein sequence ID" value="KRK83442.1"/>
    <property type="molecule type" value="Genomic_DNA"/>
</dbReference>
<evidence type="ECO:0000313" key="2">
    <source>
        <dbReference type="Proteomes" id="UP000051515"/>
    </source>
</evidence>
<gene>
    <name evidence="1" type="ORF">FC78_GL001398</name>
</gene>
<name>A0A0R1KU25_9LACO</name>